<evidence type="ECO:0000256" key="1">
    <source>
        <dbReference type="SAM" id="Phobius"/>
    </source>
</evidence>
<feature type="domain" description="Cupin-like" evidence="2">
    <location>
        <begin position="154"/>
        <end position="248"/>
    </location>
</feature>
<dbReference type="SUPFAM" id="SSF51197">
    <property type="entry name" value="Clavaminate synthase-like"/>
    <property type="match status" value="1"/>
</dbReference>
<name>A0A6C0IJI1_9ZZZZ</name>
<protein>
    <recommendedName>
        <fullName evidence="2">Cupin-like domain-containing protein</fullName>
    </recommendedName>
</protein>
<organism evidence="3">
    <name type="scientific">viral metagenome</name>
    <dbReference type="NCBI Taxonomy" id="1070528"/>
    <lineage>
        <taxon>unclassified sequences</taxon>
        <taxon>metagenomes</taxon>
        <taxon>organismal metagenomes</taxon>
    </lineage>
</organism>
<reference evidence="3" key="1">
    <citation type="journal article" date="2020" name="Nature">
        <title>Giant virus diversity and host interactions through global metagenomics.</title>
        <authorList>
            <person name="Schulz F."/>
            <person name="Roux S."/>
            <person name="Paez-Espino D."/>
            <person name="Jungbluth S."/>
            <person name="Walsh D.A."/>
            <person name="Denef V.J."/>
            <person name="McMahon K.D."/>
            <person name="Konstantinidis K.T."/>
            <person name="Eloe-Fadrosh E.A."/>
            <person name="Kyrpides N.C."/>
            <person name="Woyke T."/>
        </authorList>
    </citation>
    <scope>NUCLEOTIDE SEQUENCE</scope>
    <source>
        <strain evidence="3">GVMAG-M-3300023184-89</strain>
    </source>
</reference>
<dbReference type="Pfam" id="PF13621">
    <property type="entry name" value="Cupin_8"/>
    <property type="match status" value="1"/>
</dbReference>
<dbReference type="PANTHER" id="PTHR12461">
    <property type="entry name" value="HYPOXIA-INDUCIBLE FACTOR 1 ALPHA INHIBITOR-RELATED"/>
    <property type="match status" value="1"/>
</dbReference>
<feature type="transmembrane region" description="Helical" evidence="1">
    <location>
        <begin position="7"/>
        <end position="24"/>
    </location>
</feature>
<evidence type="ECO:0000259" key="2">
    <source>
        <dbReference type="Pfam" id="PF13621"/>
    </source>
</evidence>
<accession>A0A6C0IJI1</accession>
<evidence type="ECO:0000313" key="3">
    <source>
        <dbReference type="EMBL" id="QHT92576.1"/>
    </source>
</evidence>
<dbReference type="Gene3D" id="2.60.120.650">
    <property type="entry name" value="Cupin"/>
    <property type="match status" value="1"/>
</dbReference>
<dbReference type="AlphaFoldDB" id="A0A6C0IJI1"/>
<sequence length="309" mass="36680">MNIIFSILIFCIVLFIYLHVHFHLKTSDDLELYEIELPSKTKLEEICDIRQPVMFSFMNERILESCQQKTILDTYGAFDVKIRNIKDISDDSEMYIPLALSTALKVLNDDTNEKYISENNSDFLEETGLIKSFSYNDEFLRPPLVSNCIYDLTWAAEHCKTPFRYEVNYRNYFLVTEGEVKLKLAPPKSAKYLYVNKDYENFEFRSPINPWQVQVQYRPDFDKIKCLEVTVTKGKMLFIPAYWWYSMDFSLNTTVCSFKYRTYMNTVALFPQIFMRILQRQNVKRNIIEQVKEDIVINEATPINEEIKL</sequence>
<proteinExistence type="predicted"/>
<dbReference type="InterPro" id="IPR041667">
    <property type="entry name" value="Cupin_8"/>
</dbReference>
<keyword evidence="1" id="KW-0812">Transmembrane</keyword>
<dbReference type="EMBL" id="MN740193">
    <property type="protein sequence ID" value="QHT92576.1"/>
    <property type="molecule type" value="Genomic_DNA"/>
</dbReference>
<dbReference type="PANTHER" id="PTHR12461:SF105">
    <property type="entry name" value="HYPOXIA-INDUCIBLE FACTOR 1-ALPHA INHIBITOR"/>
    <property type="match status" value="1"/>
</dbReference>
<keyword evidence="1" id="KW-1133">Transmembrane helix</keyword>
<keyword evidence="1" id="KW-0472">Membrane</keyword>